<protein>
    <submittedName>
        <fullName evidence="3">Polysaccharide deacetylase family protein</fullName>
    </submittedName>
</protein>
<evidence type="ECO:0000313" key="4">
    <source>
        <dbReference type="Proteomes" id="UP001596620"/>
    </source>
</evidence>
<dbReference type="NCBIfam" id="TIGR02873">
    <property type="entry name" value="spore_ylxY"/>
    <property type="match status" value="1"/>
</dbReference>
<dbReference type="Proteomes" id="UP001596620">
    <property type="component" value="Unassembled WGS sequence"/>
</dbReference>
<keyword evidence="1" id="KW-1133">Transmembrane helix</keyword>
<dbReference type="InterPro" id="IPR050248">
    <property type="entry name" value="Polysacc_deacetylase_ArnD"/>
</dbReference>
<name>A0ABW2UTI6_9BACI</name>
<gene>
    <name evidence="3" type="ORF">ACFQU8_01110</name>
</gene>
<feature type="transmembrane region" description="Helical" evidence="1">
    <location>
        <begin position="6"/>
        <end position="24"/>
    </location>
</feature>
<accession>A0ABW2UTI6</accession>
<proteinExistence type="predicted"/>
<dbReference type="PROSITE" id="PS51677">
    <property type="entry name" value="NODB"/>
    <property type="match status" value="1"/>
</dbReference>
<feature type="domain" description="NodB homology" evidence="2">
    <location>
        <begin position="132"/>
        <end position="308"/>
    </location>
</feature>
<dbReference type="CDD" id="cd10950">
    <property type="entry name" value="CE4_BsYlxY_like"/>
    <property type="match status" value="1"/>
</dbReference>
<organism evidence="3 4">
    <name type="scientific">Lentibacillus kimchii</name>
    <dbReference type="NCBI Taxonomy" id="1542911"/>
    <lineage>
        <taxon>Bacteria</taxon>
        <taxon>Bacillati</taxon>
        <taxon>Bacillota</taxon>
        <taxon>Bacilli</taxon>
        <taxon>Bacillales</taxon>
        <taxon>Bacillaceae</taxon>
        <taxon>Lentibacillus</taxon>
    </lineage>
</organism>
<keyword evidence="1" id="KW-0472">Membrane</keyword>
<dbReference type="Gene3D" id="3.20.20.370">
    <property type="entry name" value="Glycoside hydrolase/deacetylase"/>
    <property type="match status" value="1"/>
</dbReference>
<sequence length="318" mass="36087">MHSYRSLIHVCVFILIVAVSFDYMDSPFEPKQMATFSDAVESVAQNKDPLYNKIKHKSEDYEEDPQNAVIDKVWKKMPGRNGVEVNLDESYEQMQDQDGFEDTLLVYDQIEPDVTMDDLPPAPVYRGHSDKDMVSLLINVAWGTEHIPAILNTLKEHDVKATFFIEGKWAKNNTDYVKMIEEQDHLIGNHAYNHPVMSRLSQEDILKQINQTNDILEAITGETPQLLAPPSGDYNNLVVETAASQNMQTILWSVDTVDWKNPSVSVMLNRVDRNIHPGAMLLMHPTASIAEGLDSLLKHIEEDGYRFGTVNTLLSSER</sequence>
<evidence type="ECO:0000259" key="2">
    <source>
        <dbReference type="PROSITE" id="PS51677"/>
    </source>
</evidence>
<dbReference type="RefSeq" id="WP_382357310.1">
    <property type="nucleotide sequence ID" value="NZ_JBHTGR010000001.1"/>
</dbReference>
<dbReference type="EMBL" id="JBHTGR010000001">
    <property type="protein sequence ID" value="MFC7745840.1"/>
    <property type="molecule type" value="Genomic_DNA"/>
</dbReference>
<dbReference type="InterPro" id="IPR011330">
    <property type="entry name" value="Glyco_hydro/deAcase_b/a-brl"/>
</dbReference>
<dbReference type="PANTHER" id="PTHR10587">
    <property type="entry name" value="GLYCOSYL TRANSFERASE-RELATED"/>
    <property type="match status" value="1"/>
</dbReference>
<reference evidence="4" key="1">
    <citation type="journal article" date="2019" name="Int. J. Syst. Evol. Microbiol.">
        <title>The Global Catalogue of Microorganisms (GCM) 10K type strain sequencing project: providing services to taxonomists for standard genome sequencing and annotation.</title>
        <authorList>
            <consortium name="The Broad Institute Genomics Platform"/>
            <consortium name="The Broad Institute Genome Sequencing Center for Infectious Disease"/>
            <person name="Wu L."/>
            <person name="Ma J."/>
        </authorList>
    </citation>
    <scope>NUCLEOTIDE SEQUENCE [LARGE SCALE GENOMIC DNA]</scope>
    <source>
        <strain evidence="4">JCM 30234</strain>
    </source>
</reference>
<dbReference type="Pfam" id="PF01522">
    <property type="entry name" value="Polysacc_deac_1"/>
    <property type="match status" value="1"/>
</dbReference>
<dbReference type="SUPFAM" id="SSF88713">
    <property type="entry name" value="Glycoside hydrolase/deacetylase"/>
    <property type="match status" value="1"/>
</dbReference>
<dbReference type="PANTHER" id="PTHR10587:SF80">
    <property type="entry name" value="CHITOOLIGOSACCHARIDE DEACETYLASE"/>
    <property type="match status" value="1"/>
</dbReference>
<evidence type="ECO:0000256" key="1">
    <source>
        <dbReference type="SAM" id="Phobius"/>
    </source>
</evidence>
<keyword evidence="1" id="KW-0812">Transmembrane</keyword>
<keyword evidence="4" id="KW-1185">Reference proteome</keyword>
<dbReference type="InterPro" id="IPR002509">
    <property type="entry name" value="NODB_dom"/>
</dbReference>
<dbReference type="InterPro" id="IPR014228">
    <property type="entry name" value="Spore_polysacc_deacetyl_YlxY"/>
</dbReference>
<evidence type="ECO:0000313" key="3">
    <source>
        <dbReference type="EMBL" id="MFC7745840.1"/>
    </source>
</evidence>
<comment type="caution">
    <text evidence="3">The sequence shown here is derived from an EMBL/GenBank/DDBJ whole genome shotgun (WGS) entry which is preliminary data.</text>
</comment>